<feature type="domain" description="Serine aminopeptidase S33" evidence="1">
    <location>
        <begin position="17"/>
        <end position="281"/>
    </location>
</feature>
<dbReference type="OrthoDB" id="9806902at2"/>
<dbReference type="Proteomes" id="UP000279909">
    <property type="component" value="Unassembled WGS sequence"/>
</dbReference>
<keyword evidence="3" id="KW-1185">Reference proteome</keyword>
<accession>A0A3M8HHM5</accession>
<dbReference type="Pfam" id="PF12146">
    <property type="entry name" value="Hydrolase_4"/>
    <property type="match status" value="1"/>
</dbReference>
<dbReference type="InterPro" id="IPR051044">
    <property type="entry name" value="MAG_DAG_Lipase"/>
</dbReference>
<reference evidence="2 3" key="1">
    <citation type="journal article" date="2014" name="Int. J. Syst. Evol. Microbiol.">
        <title>Lysinibacillus halotolerans sp. nov., isolated from saline-alkaline soil.</title>
        <authorList>
            <person name="Kong D."/>
            <person name="Wang Y."/>
            <person name="Zhao B."/>
            <person name="Li Y."/>
            <person name="Song J."/>
            <person name="Zhai Y."/>
            <person name="Zhang C."/>
            <person name="Wang H."/>
            <person name="Chen X."/>
            <person name="Zhao B."/>
            <person name="Ruan Z."/>
        </authorList>
    </citation>
    <scope>NUCLEOTIDE SEQUENCE [LARGE SCALE GENOMIC DNA]</scope>
    <source>
        <strain evidence="2 3">MCCC 1A12703</strain>
    </source>
</reference>
<dbReference type="EMBL" id="RHLQ01000001">
    <property type="protein sequence ID" value="RND01867.1"/>
    <property type="molecule type" value="Genomic_DNA"/>
</dbReference>
<organism evidence="2 3">
    <name type="scientific">Lysinibacillus halotolerans</name>
    <dbReference type="NCBI Taxonomy" id="1368476"/>
    <lineage>
        <taxon>Bacteria</taxon>
        <taxon>Bacillati</taxon>
        <taxon>Bacillota</taxon>
        <taxon>Bacilli</taxon>
        <taxon>Bacillales</taxon>
        <taxon>Bacillaceae</taxon>
        <taxon>Lysinibacillus</taxon>
    </lineage>
</organism>
<dbReference type="InterPro" id="IPR022742">
    <property type="entry name" value="Hydrolase_4"/>
</dbReference>
<dbReference type="PANTHER" id="PTHR11614">
    <property type="entry name" value="PHOSPHOLIPASE-RELATED"/>
    <property type="match status" value="1"/>
</dbReference>
<keyword evidence="2" id="KW-0378">Hydrolase</keyword>
<comment type="caution">
    <text evidence="2">The sequence shown here is derived from an EMBL/GenBank/DDBJ whole genome shotgun (WGS) entry which is preliminary data.</text>
</comment>
<evidence type="ECO:0000313" key="3">
    <source>
        <dbReference type="Proteomes" id="UP000279909"/>
    </source>
</evidence>
<dbReference type="Gene3D" id="3.40.50.1820">
    <property type="entry name" value="alpha/beta hydrolase"/>
    <property type="match status" value="1"/>
</dbReference>
<proteinExistence type="predicted"/>
<sequence length="295" mass="33255">MDDGHKIFVRKFEPKNKPKGHFHILHGMAEHGGRYESFALALAAQGYFVTAHDHRGHGQTAELNGQLGYFGDDNGFNRVVEDVFEVIQHYSVGQNVQETILFGHSMGSFIARRFIQLYSGMIDKCILCGTGMTTTVHKLGNALAKSLCVVKGKNMPSQLMNDLSFGSFNRNVLNAKTLYDWLCNNDEEVEKYIQDPYCGFVPTNQFFVDLTDGLLLIHRKKELMNIRKDLPILLISGSEDPVGSSGSGVFKVAKELKNAGLTDVVVYLFEGMRHEILKEKNNEHVFHVITRWLSR</sequence>
<evidence type="ECO:0000313" key="2">
    <source>
        <dbReference type="EMBL" id="RND01867.1"/>
    </source>
</evidence>
<evidence type="ECO:0000259" key="1">
    <source>
        <dbReference type="Pfam" id="PF12146"/>
    </source>
</evidence>
<name>A0A3M8HHM5_9BACI</name>
<protein>
    <submittedName>
        <fullName evidence="2">Alpha/beta fold hydrolase</fullName>
    </submittedName>
</protein>
<dbReference type="SUPFAM" id="SSF53474">
    <property type="entry name" value="alpha/beta-Hydrolases"/>
    <property type="match status" value="1"/>
</dbReference>
<dbReference type="GO" id="GO:0016787">
    <property type="term" value="F:hydrolase activity"/>
    <property type="evidence" value="ECO:0007669"/>
    <property type="project" value="UniProtKB-KW"/>
</dbReference>
<dbReference type="AlphaFoldDB" id="A0A3M8HHM5"/>
<gene>
    <name evidence="2" type="ORF">EC501_01350</name>
</gene>
<dbReference type="InterPro" id="IPR029058">
    <property type="entry name" value="AB_hydrolase_fold"/>
</dbReference>